<dbReference type="InterPro" id="IPR006442">
    <property type="entry name" value="Antitoxin_Phd/YefM"/>
</dbReference>
<reference evidence="4 5" key="1">
    <citation type="submission" date="2021-03" db="EMBL/GenBank/DDBJ databases">
        <title>Complete genome of Streptomyces formicae strain 1H-GS9 (DSM 100524).</title>
        <authorList>
            <person name="Atanasov K.E."/>
            <person name="Altabella T."/>
            <person name="Ferrer A."/>
        </authorList>
    </citation>
    <scope>NUCLEOTIDE SEQUENCE [LARGE SCALE GENOMIC DNA]</scope>
    <source>
        <strain evidence="4 5">1H-GS9</strain>
    </source>
</reference>
<accession>A0ABY3WY81</accession>
<dbReference type="SUPFAM" id="SSF143120">
    <property type="entry name" value="YefM-like"/>
    <property type="match status" value="1"/>
</dbReference>
<dbReference type="InterPro" id="IPR036165">
    <property type="entry name" value="YefM-like_sf"/>
</dbReference>
<proteinExistence type="inferred from homology"/>
<dbReference type="RefSeq" id="WP_242337786.1">
    <property type="nucleotide sequence ID" value="NZ_CP071872.1"/>
</dbReference>
<evidence type="ECO:0000313" key="5">
    <source>
        <dbReference type="Proteomes" id="UP000828924"/>
    </source>
</evidence>
<dbReference type="EMBL" id="CP071872">
    <property type="protein sequence ID" value="UNM15747.1"/>
    <property type="molecule type" value="Genomic_DNA"/>
</dbReference>
<dbReference type="Gene3D" id="3.40.1620.10">
    <property type="entry name" value="YefM-like domain"/>
    <property type="match status" value="1"/>
</dbReference>
<name>A0ABY3WY81_9ACTN</name>
<dbReference type="Proteomes" id="UP000828924">
    <property type="component" value="Chromosome"/>
</dbReference>
<gene>
    <name evidence="4" type="ORF">J4032_33630</name>
</gene>
<evidence type="ECO:0000313" key="4">
    <source>
        <dbReference type="EMBL" id="UNM15747.1"/>
    </source>
</evidence>
<evidence type="ECO:0000256" key="3">
    <source>
        <dbReference type="SAM" id="MobiDB-lite"/>
    </source>
</evidence>
<dbReference type="NCBIfam" id="TIGR01552">
    <property type="entry name" value="phd_fam"/>
    <property type="match status" value="1"/>
</dbReference>
<comment type="similarity">
    <text evidence="1 2">Belongs to the phD/YefM antitoxin family.</text>
</comment>
<evidence type="ECO:0000256" key="2">
    <source>
        <dbReference type="RuleBase" id="RU362080"/>
    </source>
</evidence>
<feature type="compositionally biased region" description="Low complexity" evidence="3">
    <location>
        <begin position="70"/>
        <end position="79"/>
    </location>
</feature>
<comment type="function">
    <text evidence="2">Antitoxin component of a type II toxin-antitoxin (TA) system.</text>
</comment>
<evidence type="ECO:0000256" key="1">
    <source>
        <dbReference type="ARBA" id="ARBA00009981"/>
    </source>
</evidence>
<feature type="compositionally biased region" description="Basic and acidic residues" evidence="3">
    <location>
        <begin position="97"/>
        <end position="106"/>
    </location>
</feature>
<sequence length="106" mass="11656">MTSEEGETRITVRDLQRNAAAVLKRLEQGERITVTRHGRTVARIIPPDPVEEALNQAFTEGILDPAALTRARTATQTSRIPREPASPEGDVGSRALQELRDAEGDR</sequence>
<dbReference type="Pfam" id="PF02604">
    <property type="entry name" value="PhdYeFM_antitox"/>
    <property type="match status" value="1"/>
</dbReference>
<keyword evidence="5" id="KW-1185">Reference proteome</keyword>
<organism evidence="4 5">
    <name type="scientific">Streptomyces formicae</name>
    <dbReference type="NCBI Taxonomy" id="1616117"/>
    <lineage>
        <taxon>Bacteria</taxon>
        <taxon>Bacillati</taxon>
        <taxon>Actinomycetota</taxon>
        <taxon>Actinomycetes</taxon>
        <taxon>Kitasatosporales</taxon>
        <taxon>Streptomycetaceae</taxon>
        <taxon>Streptomyces</taxon>
    </lineage>
</organism>
<feature type="region of interest" description="Disordered" evidence="3">
    <location>
        <begin position="70"/>
        <end position="106"/>
    </location>
</feature>
<protein>
    <recommendedName>
        <fullName evidence="2">Antitoxin</fullName>
    </recommendedName>
</protein>